<keyword evidence="3" id="KW-0804">Transcription</keyword>
<evidence type="ECO:0000256" key="4">
    <source>
        <dbReference type="ARBA" id="ARBA00023242"/>
    </source>
</evidence>
<gene>
    <name evidence="7" type="primary">LOC115739700</name>
</gene>
<evidence type="ECO:0000256" key="3">
    <source>
        <dbReference type="ARBA" id="ARBA00023163"/>
    </source>
</evidence>
<dbReference type="OrthoDB" id="690068at2759"/>
<dbReference type="SMART" id="SM00353">
    <property type="entry name" value="HLH"/>
    <property type="match status" value="1"/>
</dbReference>
<dbReference type="InterPro" id="IPR051358">
    <property type="entry name" value="TF_AMS/ICE1/BHLH6-like"/>
</dbReference>
<dbReference type="Proteomes" id="UP000827889">
    <property type="component" value="Chromosome 9"/>
</dbReference>
<accession>A0A8B8P1S7</accession>
<name>A0A8B8P1S7_9MYRT</name>
<dbReference type="InterPro" id="IPR011598">
    <property type="entry name" value="bHLH_dom"/>
</dbReference>
<dbReference type="Gene3D" id="4.10.280.10">
    <property type="entry name" value="Helix-loop-helix DNA-binding domain"/>
    <property type="match status" value="1"/>
</dbReference>
<evidence type="ECO:0000313" key="7">
    <source>
        <dbReference type="RefSeq" id="XP_030528782.1"/>
    </source>
</evidence>
<keyword evidence="4" id="KW-0539">Nucleus</keyword>
<evidence type="ECO:0000256" key="1">
    <source>
        <dbReference type="ARBA" id="ARBA00004123"/>
    </source>
</evidence>
<dbReference type="Pfam" id="PF00010">
    <property type="entry name" value="HLH"/>
    <property type="match status" value="1"/>
</dbReference>
<dbReference type="PROSITE" id="PS50888">
    <property type="entry name" value="BHLH"/>
    <property type="match status" value="1"/>
</dbReference>
<dbReference type="GO" id="GO:0046983">
    <property type="term" value="F:protein dimerization activity"/>
    <property type="evidence" value="ECO:0007669"/>
    <property type="project" value="InterPro"/>
</dbReference>
<sequence length="204" mass="22453">MDGLCLGGIGGGENGRIGRGQLEDNDDDDDTQYKSKNLEAERRRRLKLSQRLLTLRSLVPKITNMNMATIIDDAVTYIVDLQKNVKALSDQLLETEAPCEDGPKASVDEIDTAQEMEANGVKPDVQVTSIDEHKLWIKIIIPKKKSRFTKLLETLSVCGFELTDTSVTAFKGAMLILSCVEGASGEMLKASRTKDLLLEIIKGI</sequence>
<dbReference type="GO" id="GO:0005634">
    <property type="term" value="C:nucleus"/>
    <property type="evidence" value="ECO:0007669"/>
    <property type="project" value="UniProtKB-SubCell"/>
</dbReference>
<organism evidence="6 7">
    <name type="scientific">Rhodamnia argentea</name>
    <dbReference type="NCBI Taxonomy" id="178133"/>
    <lineage>
        <taxon>Eukaryota</taxon>
        <taxon>Viridiplantae</taxon>
        <taxon>Streptophyta</taxon>
        <taxon>Embryophyta</taxon>
        <taxon>Tracheophyta</taxon>
        <taxon>Spermatophyta</taxon>
        <taxon>Magnoliopsida</taxon>
        <taxon>eudicotyledons</taxon>
        <taxon>Gunneridae</taxon>
        <taxon>Pentapetalae</taxon>
        <taxon>rosids</taxon>
        <taxon>malvids</taxon>
        <taxon>Myrtales</taxon>
        <taxon>Myrtaceae</taxon>
        <taxon>Myrtoideae</taxon>
        <taxon>Myrteae</taxon>
        <taxon>Australasian group</taxon>
        <taxon>Rhodamnia</taxon>
    </lineage>
</organism>
<keyword evidence="2" id="KW-0805">Transcription regulation</keyword>
<dbReference type="PANTHER" id="PTHR31945">
    <property type="entry name" value="TRANSCRIPTION FACTOR SCREAM2-RELATED"/>
    <property type="match status" value="1"/>
</dbReference>
<dbReference type="PANTHER" id="PTHR31945:SF20">
    <property type="entry name" value="TRANSCRIPTION FACTOR DYT1"/>
    <property type="match status" value="1"/>
</dbReference>
<dbReference type="GO" id="GO:0043565">
    <property type="term" value="F:sequence-specific DNA binding"/>
    <property type="evidence" value="ECO:0007669"/>
    <property type="project" value="TreeGrafter"/>
</dbReference>
<dbReference type="AlphaFoldDB" id="A0A8B8P1S7"/>
<reference evidence="7" key="1">
    <citation type="submission" date="2025-08" db="UniProtKB">
        <authorList>
            <consortium name="RefSeq"/>
        </authorList>
    </citation>
    <scope>IDENTIFICATION</scope>
    <source>
        <tissue evidence="7">Leaf</tissue>
    </source>
</reference>
<comment type="subcellular location">
    <subcellularLocation>
        <location evidence="1">Nucleus</location>
    </subcellularLocation>
</comment>
<dbReference type="KEGG" id="rarg:115739700"/>
<protein>
    <submittedName>
        <fullName evidence="7">Transcription factor DYT1</fullName>
    </submittedName>
</protein>
<evidence type="ECO:0000256" key="2">
    <source>
        <dbReference type="ARBA" id="ARBA00023015"/>
    </source>
</evidence>
<evidence type="ECO:0000313" key="6">
    <source>
        <dbReference type="Proteomes" id="UP000827889"/>
    </source>
</evidence>
<proteinExistence type="predicted"/>
<feature type="domain" description="BHLH" evidence="5">
    <location>
        <begin position="32"/>
        <end position="81"/>
    </location>
</feature>
<dbReference type="RefSeq" id="XP_030528782.1">
    <property type="nucleotide sequence ID" value="XM_030672922.2"/>
</dbReference>
<dbReference type="SUPFAM" id="SSF47459">
    <property type="entry name" value="HLH, helix-loop-helix DNA-binding domain"/>
    <property type="match status" value="1"/>
</dbReference>
<dbReference type="GO" id="GO:0003700">
    <property type="term" value="F:DNA-binding transcription factor activity"/>
    <property type="evidence" value="ECO:0007669"/>
    <property type="project" value="TreeGrafter"/>
</dbReference>
<dbReference type="InterPro" id="IPR036638">
    <property type="entry name" value="HLH_DNA-bd_sf"/>
</dbReference>
<keyword evidence="6" id="KW-1185">Reference proteome</keyword>
<evidence type="ECO:0000259" key="5">
    <source>
        <dbReference type="PROSITE" id="PS50888"/>
    </source>
</evidence>
<dbReference type="GeneID" id="115739700"/>